<protein>
    <submittedName>
        <fullName evidence="7">Cytochrome c</fullName>
    </submittedName>
</protein>
<dbReference type="AlphaFoldDB" id="A0A7V7PTC7"/>
<evidence type="ECO:0000313" key="7">
    <source>
        <dbReference type="EMBL" id="KAB0682975.1"/>
    </source>
</evidence>
<feature type="chain" id="PRO_5031250632" evidence="5">
    <location>
        <begin position="21"/>
        <end position="171"/>
    </location>
</feature>
<feature type="signal peptide" evidence="5">
    <location>
        <begin position="1"/>
        <end position="20"/>
    </location>
</feature>
<dbReference type="GO" id="GO:0046872">
    <property type="term" value="F:metal ion binding"/>
    <property type="evidence" value="ECO:0007669"/>
    <property type="project" value="UniProtKB-KW"/>
</dbReference>
<keyword evidence="3 4" id="KW-0408">Iron</keyword>
<dbReference type="EMBL" id="VZDO01000001">
    <property type="protein sequence ID" value="KAB0682975.1"/>
    <property type="molecule type" value="Genomic_DNA"/>
</dbReference>
<dbReference type="PROSITE" id="PS51007">
    <property type="entry name" value="CYTC"/>
    <property type="match status" value="1"/>
</dbReference>
<dbReference type="InterPro" id="IPR009056">
    <property type="entry name" value="Cyt_c-like_dom"/>
</dbReference>
<evidence type="ECO:0000256" key="1">
    <source>
        <dbReference type="ARBA" id="ARBA00022617"/>
    </source>
</evidence>
<dbReference type="GO" id="GO:0009055">
    <property type="term" value="F:electron transfer activity"/>
    <property type="evidence" value="ECO:0007669"/>
    <property type="project" value="InterPro"/>
</dbReference>
<dbReference type="GO" id="GO:0020037">
    <property type="term" value="F:heme binding"/>
    <property type="evidence" value="ECO:0007669"/>
    <property type="project" value="InterPro"/>
</dbReference>
<dbReference type="Gene3D" id="1.10.760.10">
    <property type="entry name" value="Cytochrome c-like domain"/>
    <property type="match status" value="1"/>
</dbReference>
<dbReference type="Pfam" id="PF13442">
    <property type="entry name" value="Cytochrome_CBB3"/>
    <property type="match status" value="1"/>
</dbReference>
<feature type="domain" description="Cytochrome c" evidence="6">
    <location>
        <begin position="68"/>
        <end position="153"/>
    </location>
</feature>
<organism evidence="7 8">
    <name type="scientific">Plantimonas leprariae</name>
    <dbReference type="NCBI Taxonomy" id="2615207"/>
    <lineage>
        <taxon>Bacteria</taxon>
        <taxon>Pseudomonadati</taxon>
        <taxon>Pseudomonadota</taxon>
        <taxon>Alphaproteobacteria</taxon>
        <taxon>Hyphomicrobiales</taxon>
        <taxon>Aurantimonadaceae</taxon>
        <taxon>Plantimonas</taxon>
    </lineage>
</organism>
<reference evidence="7 8" key="1">
    <citation type="submission" date="2019-09" db="EMBL/GenBank/DDBJ databases">
        <title>YIM 132180 draft genome.</title>
        <authorList>
            <person name="Zhang K."/>
        </authorList>
    </citation>
    <scope>NUCLEOTIDE SEQUENCE [LARGE SCALE GENOMIC DNA]</scope>
    <source>
        <strain evidence="7 8">YIM 132180</strain>
    </source>
</reference>
<dbReference type="SUPFAM" id="SSF46626">
    <property type="entry name" value="Cytochrome c"/>
    <property type="match status" value="1"/>
</dbReference>
<evidence type="ECO:0000256" key="4">
    <source>
        <dbReference type="PROSITE-ProRule" id="PRU00433"/>
    </source>
</evidence>
<keyword evidence="8" id="KW-1185">Reference proteome</keyword>
<proteinExistence type="predicted"/>
<dbReference type="Proteomes" id="UP000432089">
    <property type="component" value="Unassembled WGS sequence"/>
</dbReference>
<keyword evidence="1 4" id="KW-0349">Heme</keyword>
<name>A0A7V7PTC7_9HYPH</name>
<dbReference type="PANTHER" id="PTHR40394">
    <property type="entry name" value="LIPOPROTEIN-RELATED"/>
    <property type="match status" value="1"/>
</dbReference>
<dbReference type="RefSeq" id="WP_150967948.1">
    <property type="nucleotide sequence ID" value="NZ_VZDO01000001.1"/>
</dbReference>
<sequence>MRGAALLLLALAGCSGQEMADQPSLKRDEANAIWGTASATRPLPEGVVLRGTKARLAAVATPPPVTAELMALGQRRFAEICAPCHGLAGDGDGIVVERGFSPPPSYHSARLRAADAKHFVDVIGNGYGAMYSYGDRVPPEERWAITAYIRALQLSRQATLADAPEAAERIR</sequence>
<dbReference type="InterPro" id="IPR036909">
    <property type="entry name" value="Cyt_c-like_dom_sf"/>
</dbReference>
<keyword evidence="2 4" id="KW-0479">Metal-binding</keyword>
<evidence type="ECO:0000256" key="3">
    <source>
        <dbReference type="ARBA" id="ARBA00023004"/>
    </source>
</evidence>
<keyword evidence="5" id="KW-0732">Signal</keyword>
<evidence type="ECO:0000256" key="2">
    <source>
        <dbReference type="ARBA" id="ARBA00022723"/>
    </source>
</evidence>
<comment type="caution">
    <text evidence="7">The sequence shown here is derived from an EMBL/GenBank/DDBJ whole genome shotgun (WGS) entry which is preliminary data.</text>
</comment>
<evidence type="ECO:0000256" key="5">
    <source>
        <dbReference type="SAM" id="SignalP"/>
    </source>
</evidence>
<evidence type="ECO:0000259" key="6">
    <source>
        <dbReference type="PROSITE" id="PS51007"/>
    </source>
</evidence>
<gene>
    <name evidence="7" type="ORF">F6X38_02545</name>
</gene>
<evidence type="ECO:0000313" key="8">
    <source>
        <dbReference type="Proteomes" id="UP000432089"/>
    </source>
</evidence>
<dbReference type="PANTHER" id="PTHR40394:SF2">
    <property type="entry name" value="QUINOL:CYTOCHROME C OXIDOREDUCTASE MEMBRANE PROTEIN"/>
    <property type="match status" value="1"/>
</dbReference>
<accession>A0A7V7PTC7</accession>